<dbReference type="OrthoDB" id="8746011at2"/>
<dbReference type="Proteomes" id="UP000292884">
    <property type="component" value="Unassembled WGS sequence"/>
</dbReference>
<accession>A0A4R0N244</accession>
<dbReference type="AlphaFoldDB" id="A0A4R0N244"/>
<organism evidence="1 2">
    <name type="scientific">Pedobacter frigiditerrae</name>
    <dbReference type="NCBI Taxonomy" id="2530452"/>
    <lineage>
        <taxon>Bacteria</taxon>
        <taxon>Pseudomonadati</taxon>
        <taxon>Bacteroidota</taxon>
        <taxon>Sphingobacteriia</taxon>
        <taxon>Sphingobacteriales</taxon>
        <taxon>Sphingobacteriaceae</taxon>
        <taxon>Pedobacter</taxon>
    </lineage>
</organism>
<evidence type="ECO:0000313" key="1">
    <source>
        <dbReference type="EMBL" id="TCC92462.1"/>
    </source>
</evidence>
<proteinExistence type="predicted"/>
<evidence type="ECO:0000313" key="2">
    <source>
        <dbReference type="Proteomes" id="UP000292884"/>
    </source>
</evidence>
<gene>
    <name evidence="1" type="ORF">EZ428_11725</name>
</gene>
<dbReference type="EMBL" id="SJSK01000002">
    <property type="protein sequence ID" value="TCC92462.1"/>
    <property type="molecule type" value="Genomic_DNA"/>
</dbReference>
<reference evidence="1 2" key="1">
    <citation type="submission" date="2019-02" db="EMBL/GenBank/DDBJ databases">
        <title>Pedobacter sp. RP-1-13 sp. nov., isolated from Arctic soil.</title>
        <authorList>
            <person name="Dahal R.H."/>
        </authorList>
    </citation>
    <scope>NUCLEOTIDE SEQUENCE [LARGE SCALE GENOMIC DNA]</scope>
    <source>
        <strain evidence="1 2">RP-1-13</strain>
    </source>
</reference>
<comment type="caution">
    <text evidence="1">The sequence shown here is derived from an EMBL/GenBank/DDBJ whole genome shotgun (WGS) entry which is preliminary data.</text>
</comment>
<protein>
    <submittedName>
        <fullName evidence="1">Uncharacterized protein</fullName>
    </submittedName>
</protein>
<keyword evidence="2" id="KW-1185">Reference proteome</keyword>
<sequence length="225" mass="25832">MKRWNALSEAFVTMKVGGVLWESKQVPGFASTGTIRAKLHEQIYFNEPFLKAGQRSHFQNGTIAIETPDGSVIKERTHPREAFKGHTMETPWDDLHLAYFNAYATWTYLTLPFVLTYDGFKVEEVEGRMENGEKCRALKATFPDYLAYHSKEQKFYFGPDGLLRRLDYDVEISKGASGAHYVHDYQEFNGIMVPTKRLVYPPDENNDPIKDFLVVSAELTEVSFK</sequence>
<name>A0A4R0N244_9SPHI</name>